<protein>
    <submittedName>
        <fullName evidence="2">Uncharacterized protein</fullName>
    </submittedName>
</protein>
<name>A0AAV7L8N5_PLEWA</name>
<dbReference type="EMBL" id="JANPWB010000015">
    <property type="protein sequence ID" value="KAJ1087279.1"/>
    <property type="molecule type" value="Genomic_DNA"/>
</dbReference>
<evidence type="ECO:0000256" key="1">
    <source>
        <dbReference type="SAM" id="MobiDB-lite"/>
    </source>
</evidence>
<evidence type="ECO:0000313" key="2">
    <source>
        <dbReference type="EMBL" id="KAJ1087279.1"/>
    </source>
</evidence>
<dbReference type="Proteomes" id="UP001066276">
    <property type="component" value="Chromosome 11"/>
</dbReference>
<keyword evidence="3" id="KW-1185">Reference proteome</keyword>
<evidence type="ECO:0000313" key="3">
    <source>
        <dbReference type="Proteomes" id="UP001066276"/>
    </source>
</evidence>
<accession>A0AAV7L8N5</accession>
<comment type="caution">
    <text evidence="2">The sequence shown here is derived from an EMBL/GenBank/DDBJ whole genome shotgun (WGS) entry which is preliminary data.</text>
</comment>
<feature type="region of interest" description="Disordered" evidence="1">
    <location>
        <begin position="34"/>
        <end position="62"/>
    </location>
</feature>
<reference evidence="2" key="1">
    <citation type="journal article" date="2022" name="bioRxiv">
        <title>Sequencing and chromosome-scale assembly of the giantPleurodeles waltlgenome.</title>
        <authorList>
            <person name="Brown T."/>
            <person name="Elewa A."/>
            <person name="Iarovenko S."/>
            <person name="Subramanian E."/>
            <person name="Araus A.J."/>
            <person name="Petzold A."/>
            <person name="Susuki M."/>
            <person name="Suzuki K.-i.T."/>
            <person name="Hayashi T."/>
            <person name="Toyoda A."/>
            <person name="Oliveira C."/>
            <person name="Osipova E."/>
            <person name="Leigh N.D."/>
            <person name="Simon A."/>
            <person name="Yun M.H."/>
        </authorList>
    </citation>
    <scope>NUCLEOTIDE SEQUENCE</scope>
    <source>
        <strain evidence="2">20211129_DDA</strain>
        <tissue evidence="2">Liver</tissue>
    </source>
</reference>
<dbReference type="AlphaFoldDB" id="A0AAV7L8N5"/>
<organism evidence="2 3">
    <name type="scientific">Pleurodeles waltl</name>
    <name type="common">Iberian ribbed newt</name>
    <dbReference type="NCBI Taxonomy" id="8319"/>
    <lineage>
        <taxon>Eukaryota</taxon>
        <taxon>Metazoa</taxon>
        <taxon>Chordata</taxon>
        <taxon>Craniata</taxon>
        <taxon>Vertebrata</taxon>
        <taxon>Euteleostomi</taxon>
        <taxon>Amphibia</taxon>
        <taxon>Batrachia</taxon>
        <taxon>Caudata</taxon>
        <taxon>Salamandroidea</taxon>
        <taxon>Salamandridae</taxon>
        <taxon>Pleurodelinae</taxon>
        <taxon>Pleurodeles</taxon>
    </lineage>
</organism>
<sequence>MRCVNCERLTLLREPWRGSHQIFSFHECKQRSGERSLPGFAPRSHGLASEQRGACEPARGQKRPARDGAICIIREGHLETSLGWRRWYPSSIDGGPAEPDKM</sequence>
<proteinExistence type="predicted"/>
<gene>
    <name evidence="2" type="ORF">NDU88_000459</name>
</gene>